<evidence type="ECO:0000313" key="1">
    <source>
        <dbReference type="EMBL" id="NBG65879.1"/>
    </source>
</evidence>
<dbReference type="Pfam" id="PF05159">
    <property type="entry name" value="Capsule_synth"/>
    <property type="match status" value="1"/>
</dbReference>
<organism evidence="1 2">
    <name type="scientific">Acidiluteibacter ferrifornacis</name>
    <dbReference type="NCBI Taxonomy" id="2692424"/>
    <lineage>
        <taxon>Bacteria</taxon>
        <taxon>Pseudomonadati</taxon>
        <taxon>Bacteroidota</taxon>
        <taxon>Flavobacteriia</taxon>
        <taxon>Flavobacteriales</taxon>
        <taxon>Cryomorphaceae</taxon>
        <taxon>Acidiluteibacter</taxon>
    </lineage>
</organism>
<protein>
    <submittedName>
        <fullName evidence="1">Uncharacterized protein</fullName>
    </submittedName>
</protein>
<sequence>MKKSKLLIIDLVCDQKINFDDFIDDYPQQLTEITYLNENETILRPYKVVEPINFNKIHQETYNQAFDEVTKLGEFTLSNGLSIAEELTLNDKKSLWYYFRFMLLYKHRKRIFEDRIYSEAILLNKEYKKVVIITSSSYLKGKINKEVEIKYLNQSETKDFTNILKFMIISICRFFIGLPKLFLFFKPFKRHILLSNANSEQNILSIKDFTIQKGDHFCEYLQDKIEYDTEYINISEYFPPKLTDSNKIKLSAHFFRSRHKNTVYMESLLYLQFLNPFFYISSIKAILKIFYSFKNIQKEEKKYPLLEEFKSYQRLCYFIGVRKSAIYWILKFTNYKTVASVNEHDSRVKSILDVATSLKIKTFGIQHGVIHYRHLHYCFSSFDSRFHPYPDYTFVWGDYWNKVLQKISTYTSDELINVGQLRTDIIPKLKNQYTNFISNDCKDSKTFTILYPSQPLYVGEEAMREKLAISILQLSVDLPNVQVVIKPHPKEKDCAEFFNQLASKLNTKNFVVLNEDLYKMIATSDLVIVYNSTVGAEAIYFRKPLVVMNYADNDFSGFIKNKVAKEVNNYEELRLVTQQVITHNQITSPENIDEFIKERAFKIDGEVAKRIINNVKNKSH</sequence>
<dbReference type="GO" id="GO:0015774">
    <property type="term" value="P:polysaccharide transport"/>
    <property type="evidence" value="ECO:0007669"/>
    <property type="project" value="InterPro"/>
</dbReference>
<dbReference type="EMBL" id="WWNE01000006">
    <property type="protein sequence ID" value="NBG65879.1"/>
    <property type="molecule type" value="Genomic_DNA"/>
</dbReference>
<dbReference type="Proteomes" id="UP000470771">
    <property type="component" value="Unassembled WGS sequence"/>
</dbReference>
<evidence type="ECO:0000313" key="2">
    <source>
        <dbReference type="Proteomes" id="UP000470771"/>
    </source>
</evidence>
<name>A0A6N9NJ46_9FLAO</name>
<keyword evidence="2" id="KW-1185">Reference proteome</keyword>
<proteinExistence type="predicted"/>
<dbReference type="Gene3D" id="3.40.50.12580">
    <property type="match status" value="1"/>
</dbReference>
<reference evidence="1 2" key="1">
    <citation type="submission" date="2019-12" db="EMBL/GenBank/DDBJ databases">
        <authorList>
            <person name="Zhao J."/>
        </authorList>
    </citation>
    <scope>NUCLEOTIDE SEQUENCE [LARGE SCALE GENOMIC DNA]</scope>
    <source>
        <strain evidence="1 2">S-15</strain>
    </source>
</reference>
<dbReference type="AlphaFoldDB" id="A0A6N9NJ46"/>
<comment type="caution">
    <text evidence="1">The sequence shown here is derived from an EMBL/GenBank/DDBJ whole genome shotgun (WGS) entry which is preliminary data.</text>
</comment>
<dbReference type="GO" id="GO:0000271">
    <property type="term" value="P:polysaccharide biosynthetic process"/>
    <property type="evidence" value="ECO:0007669"/>
    <property type="project" value="InterPro"/>
</dbReference>
<dbReference type="InterPro" id="IPR043148">
    <property type="entry name" value="TagF_C"/>
</dbReference>
<gene>
    <name evidence="1" type="ORF">GQN54_07090</name>
</gene>
<accession>A0A6N9NJ46</accession>
<dbReference type="InterPro" id="IPR007833">
    <property type="entry name" value="Capsule_polysaccharide_synth"/>
</dbReference>
<dbReference type="SUPFAM" id="SSF53756">
    <property type="entry name" value="UDP-Glycosyltransferase/glycogen phosphorylase"/>
    <property type="match status" value="1"/>
</dbReference>
<dbReference type="RefSeq" id="WP_160632837.1">
    <property type="nucleotide sequence ID" value="NZ_WWNE01000006.1"/>
</dbReference>